<comment type="caution">
    <text evidence="2">The sequence shown here is derived from an EMBL/GenBank/DDBJ whole genome shotgun (WGS) entry which is preliminary data.</text>
</comment>
<evidence type="ECO:0000313" key="3">
    <source>
        <dbReference type="Proteomes" id="UP000887013"/>
    </source>
</evidence>
<proteinExistence type="predicted"/>
<dbReference type="InterPro" id="IPR041588">
    <property type="entry name" value="Integrase_H2C2"/>
</dbReference>
<name>A0A8X6J966_NEPPI</name>
<evidence type="ECO:0000259" key="1">
    <source>
        <dbReference type="Pfam" id="PF17921"/>
    </source>
</evidence>
<protein>
    <submittedName>
        <fullName evidence="2">Integrase catalytic domain-containing protein</fullName>
    </submittedName>
</protein>
<sequence length="118" mass="13411">MEALRNNRPLPPTAKIARFNPFLKNNQIRLGRLQFAPLSADVRHLLLLEGNHPFVRQLIKNTHVNLHHLGTKIFLSELHSDFSILRGRQAIKKVIHKCLPCKLSKSKCGNQIEGPLPS</sequence>
<dbReference type="PANTHER" id="PTHR47331">
    <property type="entry name" value="PHD-TYPE DOMAIN-CONTAINING PROTEIN"/>
    <property type="match status" value="1"/>
</dbReference>
<evidence type="ECO:0000313" key="2">
    <source>
        <dbReference type="EMBL" id="GFS48028.1"/>
    </source>
</evidence>
<dbReference type="PANTHER" id="PTHR47331:SF6">
    <property type="entry name" value="DOUBLECORTIN DOMAIN-CONTAINING PROTEIN"/>
    <property type="match status" value="1"/>
</dbReference>
<dbReference type="EMBL" id="BMAW01091111">
    <property type="protein sequence ID" value="GFS48028.1"/>
    <property type="molecule type" value="Genomic_DNA"/>
</dbReference>
<dbReference type="Pfam" id="PF17921">
    <property type="entry name" value="Integrase_H2C2"/>
    <property type="match status" value="1"/>
</dbReference>
<organism evidence="2 3">
    <name type="scientific">Nephila pilipes</name>
    <name type="common">Giant wood spider</name>
    <name type="synonym">Nephila maculata</name>
    <dbReference type="NCBI Taxonomy" id="299642"/>
    <lineage>
        <taxon>Eukaryota</taxon>
        <taxon>Metazoa</taxon>
        <taxon>Ecdysozoa</taxon>
        <taxon>Arthropoda</taxon>
        <taxon>Chelicerata</taxon>
        <taxon>Arachnida</taxon>
        <taxon>Araneae</taxon>
        <taxon>Araneomorphae</taxon>
        <taxon>Entelegynae</taxon>
        <taxon>Araneoidea</taxon>
        <taxon>Nephilidae</taxon>
        <taxon>Nephila</taxon>
    </lineage>
</organism>
<feature type="domain" description="Integrase zinc-binding" evidence="1">
    <location>
        <begin position="54"/>
        <end position="106"/>
    </location>
</feature>
<reference evidence="2" key="1">
    <citation type="submission" date="2020-08" db="EMBL/GenBank/DDBJ databases">
        <title>Multicomponent nature underlies the extraordinary mechanical properties of spider dragline silk.</title>
        <authorList>
            <person name="Kono N."/>
            <person name="Nakamura H."/>
            <person name="Mori M."/>
            <person name="Yoshida Y."/>
            <person name="Ohtoshi R."/>
            <person name="Malay A.D."/>
            <person name="Moran D.A.P."/>
            <person name="Tomita M."/>
            <person name="Numata K."/>
            <person name="Arakawa K."/>
        </authorList>
    </citation>
    <scope>NUCLEOTIDE SEQUENCE</scope>
</reference>
<gene>
    <name evidence="2" type="primary">AVEN_71846_1</name>
    <name evidence="2" type="ORF">NPIL_93391</name>
</gene>
<dbReference type="AlphaFoldDB" id="A0A8X6J966"/>
<accession>A0A8X6J966</accession>
<keyword evidence="3" id="KW-1185">Reference proteome</keyword>
<dbReference type="Proteomes" id="UP000887013">
    <property type="component" value="Unassembled WGS sequence"/>
</dbReference>
<dbReference type="OrthoDB" id="6769745at2759"/>